<evidence type="ECO:0000313" key="1">
    <source>
        <dbReference type="EMBL" id="OLR94549.1"/>
    </source>
</evidence>
<comment type="caution">
    <text evidence="1">The sequence shown here is derived from an EMBL/GenBank/DDBJ whole genome shotgun (WGS) entry which is preliminary data.</text>
</comment>
<name>A0A1Q9LR93_9PSEU</name>
<dbReference type="AlphaFoldDB" id="A0A1Q9LR93"/>
<dbReference type="RefSeq" id="WP_075973927.1">
    <property type="nucleotide sequence ID" value="NZ_MKQR01000007.1"/>
</dbReference>
<dbReference type="EMBL" id="MKQR01000007">
    <property type="protein sequence ID" value="OLR94549.1"/>
    <property type="molecule type" value="Genomic_DNA"/>
</dbReference>
<accession>A0A1Q9LR93</accession>
<proteinExistence type="predicted"/>
<sequence length="87" mass="9175">MSLSDTGAALVADHLRGASTPAAARIHDLLTRFGATRGPLSQVQANPDDHLAQSLLGAALDSTVRTHPGLAEEIQVLVEQAGKRKRR</sequence>
<dbReference type="STRING" id="1193682.BJP25_12480"/>
<gene>
    <name evidence="1" type="ORF">BJP25_12480</name>
</gene>
<evidence type="ECO:0000313" key="2">
    <source>
        <dbReference type="Proteomes" id="UP000186040"/>
    </source>
</evidence>
<reference evidence="1 2" key="1">
    <citation type="submission" date="2016-10" db="EMBL/GenBank/DDBJ databases">
        <title>The Draft Genome Sequence of Actinokineospora bangkokensis 44EHWT reveals the biosynthetic pathway of antifungal compounds Thailandins with unusual extender unit butylmalonyl-CoA.</title>
        <authorList>
            <person name="Greule A."/>
            <person name="Intra B."/>
            <person name="Flemming S."/>
            <person name="Rommel M.G."/>
            <person name="Panbangred W."/>
            <person name="Bechthold A."/>
        </authorList>
    </citation>
    <scope>NUCLEOTIDE SEQUENCE [LARGE SCALE GENOMIC DNA]</scope>
    <source>
        <strain evidence="1 2">44EHW</strain>
    </source>
</reference>
<organism evidence="1 2">
    <name type="scientific">Actinokineospora bangkokensis</name>
    <dbReference type="NCBI Taxonomy" id="1193682"/>
    <lineage>
        <taxon>Bacteria</taxon>
        <taxon>Bacillati</taxon>
        <taxon>Actinomycetota</taxon>
        <taxon>Actinomycetes</taxon>
        <taxon>Pseudonocardiales</taxon>
        <taxon>Pseudonocardiaceae</taxon>
        <taxon>Actinokineospora</taxon>
    </lineage>
</organism>
<protein>
    <submittedName>
        <fullName evidence="1">Uncharacterized protein</fullName>
    </submittedName>
</protein>
<keyword evidence="2" id="KW-1185">Reference proteome</keyword>
<dbReference type="Proteomes" id="UP000186040">
    <property type="component" value="Unassembled WGS sequence"/>
</dbReference>